<organism evidence="6 7">
    <name type="scientific">Bondarzewia mesenterica</name>
    <dbReference type="NCBI Taxonomy" id="1095465"/>
    <lineage>
        <taxon>Eukaryota</taxon>
        <taxon>Fungi</taxon>
        <taxon>Dikarya</taxon>
        <taxon>Basidiomycota</taxon>
        <taxon>Agaricomycotina</taxon>
        <taxon>Agaricomycetes</taxon>
        <taxon>Russulales</taxon>
        <taxon>Bondarzewiaceae</taxon>
        <taxon>Bondarzewia</taxon>
    </lineage>
</organism>
<gene>
    <name evidence="6" type="ORF">EW146_g8733</name>
</gene>
<proteinExistence type="inferred from homology"/>
<feature type="compositionally biased region" description="Basic and acidic residues" evidence="4">
    <location>
        <begin position="32"/>
        <end position="43"/>
    </location>
</feature>
<name>A0A4S4LC54_9AGAM</name>
<keyword evidence="3" id="KW-0158">Chromosome</keyword>
<dbReference type="SUPFAM" id="SSF46785">
    <property type="entry name" value="Winged helix' DNA-binding domain"/>
    <property type="match status" value="1"/>
</dbReference>
<dbReference type="GO" id="GO:0003677">
    <property type="term" value="F:DNA binding"/>
    <property type="evidence" value="ECO:0007669"/>
    <property type="project" value="UniProtKB-KW"/>
</dbReference>
<reference evidence="6 7" key="1">
    <citation type="submission" date="2019-02" db="EMBL/GenBank/DDBJ databases">
        <title>Genome sequencing of the rare red list fungi Bondarzewia mesenterica.</title>
        <authorList>
            <person name="Buettner E."/>
            <person name="Kellner H."/>
        </authorList>
    </citation>
    <scope>NUCLEOTIDE SEQUENCE [LARGE SCALE GENOMIC DNA]</scope>
    <source>
        <strain evidence="6 7">DSM 108281</strain>
    </source>
</reference>
<feature type="region of interest" description="Disordered" evidence="4">
    <location>
        <begin position="1"/>
        <end position="77"/>
    </location>
</feature>
<dbReference type="Proteomes" id="UP000310158">
    <property type="component" value="Unassembled WGS sequence"/>
</dbReference>
<evidence type="ECO:0000313" key="7">
    <source>
        <dbReference type="Proteomes" id="UP000310158"/>
    </source>
</evidence>
<keyword evidence="7" id="KW-1185">Reference proteome</keyword>
<feature type="compositionally biased region" description="Low complexity" evidence="4">
    <location>
        <begin position="235"/>
        <end position="255"/>
    </location>
</feature>
<dbReference type="InterPro" id="IPR005818">
    <property type="entry name" value="Histone_H1/H5_H15"/>
</dbReference>
<dbReference type="AlphaFoldDB" id="A0A4S4LC54"/>
<evidence type="ECO:0000256" key="4">
    <source>
        <dbReference type="SAM" id="MobiDB-lite"/>
    </source>
</evidence>
<dbReference type="GO" id="GO:0006334">
    <property type="term" value="P:nucleosome assembly"/>
    <property type="evidence" value="ECO:0007669"/>
    <property type="project" value="InterPro"/>
</dbReference>
<comment type="subcellular location">
    <subcellularLocation>
        <location evidence="3">Nucleus</location>
    </subcellularLocation>
</comment>
<feature type="region of interest" description="Disordered" evidence="4">
    <location>
        <begin position="127"/>
        <end position="266"/>
    </location>
</feature>
<dbReference type="InterPro" id="IPR036388">
    <property type="entry name" value="WH-like_DNA-bd_sf"/>
</dbReference>
<feature type="compositionally biased region" description="Basic residues" evidence="4">
    <location>
        <begin position="256"/>
        <end position="266"/>
    </location>
</feature>
<dbReference type="InterPro" id="IPR005819">
    <property type="entry name" value="H1/H5"/>
</dbReference>
<feature type="compositionally biased region" description="Basic and acidic residues" evidence="4">
    <location>
        <begin position="175"/>
        <end position="186"/>
    </location>
</feature>
<evidence type="ECO:0000313" key="6">
    <source>
        <dbReference type="EMBL" id="THH09239.1"/>
    </source>
</evidence>
<dbReference type="Pfam" id="PF00538">
    <property type="entry name" value="Linker_histone"/>
    <property type="match status" value="1"/>
</dbReference>
<dbReference type="EMBL" id="SGPL01000645">
    <property type="protein sequence ID" value="THH09239.1"/>
    <property type="molecule type" value="Genomic_DNA"/>
</dbReference>
<evidence type="ECO:0000256" key="3">
    <source>
        <dbReference type="RuleBase" id="RU003894"/>
    </source>
</evidence>
<feature type="compositionally biased region" description="Basic and acidic residues" evidence="4">
    <location>
        <begin position="62"/>
        <end position="77"/>
    </location>
</feature>
<feature type="compositionally biased region" description="Basic residues" evidence="4">
    <location>
        <begin position="44"/>
        <end position="61"/>
    </location>
</feature>
<evidence type="ECO:0000259" key="5">
    <source>
        <dbReference type="PROSITE" id="PS51504"/>
    </source>
</evidence>
<keyword evidence="2 3" id="KW-0238">DNA-binding</keyword>
<feature type="domain" description="H15" evidence="5">
    <location>
        <begin position="68"/>
        <end position="143"/>
    </location>
</feature>
<dbReference type="PROSITE" id="PS51504">
    <property type="entry name" value="H15"/>
    <property type="match status" value="1"/>
</dbReference>
<evidence type="ECO:0000256" key="2">
    <source>
        <dbReference type="ARBA" id="ARBA00023125"/>
    </source>
</evidence>
<dbReference type="InterPro" id="IPR036390">
    <property type="entry name" value="WH_DNA-bd_sf"/>
</dbReference>
<dbReference type="GO" id="GO:0000786">
    <property type="term" value="C:nucleosome"/>
    <property type="evidence" value="ECO:0007669"/>
    <property type="project" value="InterPro"/>
</dbReference>
<accession>A0A4S4LC54</accession>
<feature type="compositionally biased region" description="Basic and acidic residues" evidence="4">
    <location>
        <begin position="148"/>
        <end position="165"/>
    </location>
</feature>
<dbReference type="SMART" id="SM00526">
    <property type="entry name" value="H15"/>
    <property type="match status" value="1"/>
</dbReference>
<comment type="similarity">
    <text evidence="3">Belongs to the histone H1/H5 family.</text>
</comment>
<dbReference type="OrthoDB" id="1110759at2759"/>
<protein>
    <recommendedName>
        <fullName evidence="1">Histone H1</fullName>
    </recommendedName>
</protein>
<sequence>MSESPSPLASPVPEQMSETETKATRPSRSSRKSTEKKEKEPKEKKSKSKVTAKKPIMKKKADKAASPEHPSWKDIIKECIADHHEDARSGASRSTIKKYAEEKYNLEMNAGNLFQLNRAITSGAEKGTFILPKGPSGKVKLSPKRPRAAVETKELEKKTVDEPVKKVKVPKKASKSKEAAPVAEKKTSKRTKAAPVVAPAKKTMTTAKKAAASKKAADKTKKTSSAKSSEKKVAAAKAAATKSAKTKTKAATAKATKTRTSKKAEA</sequence>
<keyword evidence="3" id="KW-0539">Nucleus</keyword>
<dbReference type="GO" id="GO:0030527">
    <property type="term" value="F:structural constituent of chromatin"/>
    <property type="evidence" value="ECO:0007669"/>
    <property type="project" value="InterPro"/>
</dbReference>
<feature type="compositionally biased region" description="Low complexity" evidence="4">
    <location>
        <begin position="193"/>
        <end position="214"/>
    </location>
</feature>
<dbReference type="Gene3D" id="1.10.10.10">
    <property type="entry name" value="Winged helix-like DNA-binding domain superfamily/Winged helix DNA-binding domain"/>
    <property type="match status" value="1"/>
</dbReference>
<dbReference type="GO" id="GO:0005634">
    <property type="term" value="C:nucleus"/>
    <property type="evidence" value="ECO:0007669"/>
    <property type="project" value="UniProtKB-SubCell"/>
</dbReference>
<evidence type="ECO:0000256" key="1">
    <source>
        <dbReference type="ARBA" id="ARBA00020833"/>
    </source>
</evidence>
<dbReference type="PRINTS" id="PR00624">
    <property type="entry name" value="HISTONEH5"/>
</dbReference>
<comment type="caution">
    <text evidence="6">The sequence shown here is derived from an EMBL/GenBank/DDBJ whole genome shotgun (WGS) entry which is preliminary data.</text>
</comment>